<dbReference type="GO" id="GO:0016887">
    <property type="term" value="F:ATP hydrolysis activity"/>
    <property type="evidence" value="ECO:0007669"/>
    <property type="project" value="InterPro"/>
</dbReference>
<dbReference type="Proteomes" id="UP000243745">
    <property type="component" value="Unassembled WGS sequence"/>
</dbReference>
<name>A0A662ZJM0_9GAMM</name>
<proteinExistence type="predicted"/>
<dbReference type="InterPro" id="IPR027417">
    <property type="entry name" value="P-loop_NTPase"/>
</dbReference>
<dbReference type="PANTHER" id="PTHR35894">
    <property type="entry name" value="GENERAL SECRETION PATHWAY PROTEIN A-RELATED"/>
    <property type="match status" value="1"/>
</dbReference>
<accession>A0A662ZJM0</accession>
<dbReference type="EMBL" id="FOXF01000049">
    <property type="protein sequence ID" value="SFP65441.1"/>
    <property type="molecule type" value="Genomic_DNA"/>
</dbReference>
<dbReference type="InterPro" id="IPR052026">
    <property type="entry name" value="ExeA_AAA_ATPase_DNA-bind"/>
</dbReference>
<evidence type="ECO:0000259" key="2">
    <source>
        <dbReference type="Pfam" id="PF13401"/>
    </source>
</evidence>
<dbReference type="SUPFAM" id="SSF52540">
    <property type="entry name" value="P-loop containing nucleoside triphosphate hydrolases"/>
    <property type="match status" value="1"/>
</dbReference>
<keyword evidence="4" id="KW-1185">Reference proteome</keyword>
<dbReference type="Pfam" id="PF13401">
    <property type="entry name" value="AAA_22"/>
    <property type="match status" value="1"/>
</dbReference>
<keyword evidence="1" id="KW-0472">Membrane</keyword>
<keyword evidence="1" id="KW-0812">Transmembrane</keyword>
<gene>
    <name evidence="3" type="ORF">SAMN02910344_01980</name>
</gene>
<dbReference type="Gene3D" id="3.40.50.300">
    <property type="entry name" value="P-loop containing nucleotide triphosphate hydrolases"/>
    <property type="match status" value="1"/>
</dbReference>
<dbReference type="RefSeq" id="WP_037318385.1">
    <property type="nucleotide sequence ID" value="NZ_FOXF01000049.1"/>
</dbReference>
<dbReference type="CDD" id="cd00009">
    <property type="entry name" value="AAA"/>
    <property type="match status" value="1"/>
</dbReference>
<keyword evidence="1" id="KW-1133">Transmembrane helix</keyword>
<organism evidence="3 4">
    <name type="scientific">Ruminobacter amylophilus</name>
    <dbReference type="NCBI Taxonomy" id="867"/>
    <lineage>
        <taxon>Bacteria</taxon>
        <taxon>Pseudomonadati</taxon>
        <taxon>Pseudomonadota</taxon>
        <taxon>Gammaproteobacteria</taxon>
        <taxon>Aeromonadales</taxon>
        <taxon>Succinivibrionaceae</taxon>
        <taxon>Ruminobacter</taxon>
    </lineage>
</organism>
<dbReference type="OrthoDB" id="9780149at2"/>
<sequence>MYQDFFGLEQQPFSLTPNTSLYYGLPPHEEALEVLNTALLNGEGFIKVTGEVGTGKTMVLRLFMGKLSDNYELVYIPNPILTPAELKLSIAKELQLDVDNVSSLSLNDIINNRLLELNKANKKVVMIVDEAQALSDETLEAIRLLGNLETEQEKMLHIILFGQPELDYKLLQNNFRQLRQRISFSYALRPLNEHETYSYLNYRMKASGFKGIEVFSRKVSQRIYKASHGIPRLINVIANKSLMLCYGYGVYAVSKKIVSEAVSDTNGTTAGAGKRGFLRLLRNLGIISLVFVAVVGGLYIFGATR</sequence>
<dbReference type="PANTHER" id="PTHR35894:SF7">
    <property type="entry name" value="GENERAL SECRETION PATHWAY PROTEIN A-RELATED"/>
    <property type="match status" value="1"/>
</dbReference>
<reference evidence="3 4" key="1">
    <citation type="submission" date="2016-10" db="EMBL/GenBank/DDBJ databases">
        <authorList>
            <person name="Varghese N."/>
            <person name="Submissions S."/>
        </authorList>
    </citation>
    <scope>NUCLEOTIDE SEQUENCE [LARGE SCALE GENOMIC DNA]</scope>
    <source>
        <strain evidence="3 4">DSM 1361</strain>
    </source>
</reference>
<dbReference type="AlphaFoldDB" id="A0A662ZJM0"/>
<evidence type="ECO:0000256" key="1">
    <source>
        <dbReference type="SAM" id="Phobius"/>
    </source>
</evidence>
<evidence type="ECO:0000313" key="3">
    <source>
        <dbReference type="EMBL" id="SFP65441.1"/>
    </source>
</evidence>
<protein>
    <submittedName>
        <fullName evidence="3">MSHA biogenesis protein MshM</fullName>
    </submittedName>
</protein>
<dbReference type="InterPro" id="IPR049945">
    <property type="entry name" value="AAA_22"/>
</dbReference>
<feature type="domain" description="ORC1/DEAH AAA+ ATPase" evidence="2">
    <location>
        <begin position="42"/>
        <end position="167"/>
    </location>
</feature>
<feature type="transmembrane region" description="Helical" evidence="1">
    <location>
        <begin position="284"/>
        <end position="302"/>
    </location>
</feature>
<evidence type="ECO:0000313" key="4">
    <source>
        <dbReference type="Proteomes" id="UP000243745"/>
    </source>
</evidence>